<protein>
    <submittedName>
        <fullName evidence="1">Uncharacterized protein</fullName>
    </submittedName>
</protein>
<dbReference type="AlphaFoldDB" id="A0A0K2UDM5"/>
<evidence type="ECO:0000313" key="1">
    <source>
        <dbReference type="EMBL" id="CDW36165.1"/>
    </source>
</evidence>
<sequence length="70" mass="7887">MLIADRVMQKGGYPSHLSYGGLPIPYPPRDEPLPLTQNPFRPLISVLLKSGILENLITLTLSHPWYLLSF</sequence>
<name>A0A0K2UDM5_LEPSM</name>
<dbReference type="EMBL" id="HACA01018804">
    <property type="protein sequence ID" value="CDW36165.1"/>
    <property type="molecule type" value="Transcribed_RNA"/>
</dbReference>
<reference evidence="1" key="1">
    <citation type="submission" date="2014-05" db="EMBL/GenBank/DDBJ databases">
        <authorList>
            <person name="Chronopoulou M."/>
        </authorList>
    </citation>
    <scope>NUCLEOTIDE SEQUENCE</scope>
    <source>
        <tissue evidence="1">Whole organism</tissue>
    </source>
</reference>
<organism evidence="1">
    <name type="scientific">Lepeophtheirus salmonis</name>
    <name type="common">Salmon louse</name>
    <name type="synonym">Caligus salmonis</name>
    <dbReference type="NCBI Taxonomy" id="72036"/>
    <lineage>
        <taxon>Eukaryota</taxon>
        <taxon>Metazoa</taxon>
        <taxon>Ecdysozoa</taxon>
        <taxon>Arthropoda</taxon>
        <taxon>Crustacea</taxon>
        <taxon>Multicrustacea</taxon>
        <taxon>Hexanauplia</taxon>
        <taxon>Copepoda</taxon>
        <taxon>Siphonostomatoida</taxon>
        <taxon>Caligidae</taxon>
        <taxon>Lepeophtheirus</taxon>
    </lineage>
</organism>
<proteinExistence type="predicted"/>
<accession>A0A0K2UDM5</accession>